<keyword evidence="2 5" id="KW-0812">Transmembrane</keyword>
<feature type="transmembrane region" description="Helical" evidence="5">
    <location>
        <begin position="442"/>
        <end position="462"/>
    </location>
</feature>
<dbReference type="InterPro" id="IPR020846">
    <property type="entry name" value="MFS_dom"/>
</dbReference>
<feature type="non-terminal residue" evidence="7">
    <location>
        <position position="1"/>
    </location>
</feature>
<evidence type="ECO:0000259" key="6">
    <source>
        <dbReference type="PROSITE" id="PS50850"/>
    </source>
</evidence>
<protein>
    <recommendedName>
        <fullName evidence="6">Major facilitator superfamily (MFS) profile domain-containing protein</fullName>
    </recommendedName>
</protein>
<feature type="transmembrane region" description="Helical" evidence="5">
    <location>
        <begin position="384"/>
        <end position="406"/>
    </location>
</feature>
<dbReference type="EMBL" id="CAJOBC010082518">
    <property type="protein sequence ID" value="CAF4287576.1"/>
    <property type="molecule type" value="Genomic_DNA"/>
</dbReference>
<evidence type="ECO:0000313" key="9">
    <source>
        <dbReference type="Proteomes" id="UP000663829"/>
    </source>
</evidence>
<feature type="transmembrane region" description="Helical" evidence="5">
    <location>
        <begin position="36"/>
        <end position="55"/>
    </location>
</feature>
<sequence length="558" mass="63289">NDVSVKSTNSQVNSSIKLEDVLRRCGDLGRYQYCHYFFLNLIPLVSGITTFFYVYGAADIQHRCQLPQDLWPHDSYQIINSTHQELINLWIPQSSLSKCSIYTNGSNETNQCINWVYDRSVFGKTFTEEANFVCHNTVKKSFLSTLYQMAGMVVLLSGRLGDKIGRRKAIHIVTIFMFVTSTLTQIFMQFIPMSINTKFALLLINQFVSSVDCYSLVFLLLMELTSSSHTNLAGNLALVAFTVGECIVTLFAYLTRDWLSLKWLTSMCVALIIPYLYFVPESPFWLFSNQHYDQLELQLKKMASTNGHAESKWLPFYRRLVRSQKSKDSFDTGVTLPFHTKVKQLLTHIPTMTRLLVSGTIGLFTMLLYFKISYGLAAMNRVNPYINIIIGAAVECAGYTSASILINKIGRKKSFICYMTLTIICTLIIPFIMEQYPIETAIVAQVGKFAISGSLGVSWIYIPELFATTIRAFASGFFISVGRIGAITAPIVETLIDDKYMYLTFYIYAGLAFITVGLTLLLPETKNVPFIDKTDFRKPGRNIEMINSGFENERIVRF</sequence>
<dbReference type="InterPro" id="IPR005828">
    <property type="entry name" value="MFS_sugar_transport-like"/>
</dbReference>
<dbReference type="Proteomes" id="UP000681722">
    <property type="component" value="Unassembled WGS sequence"/>
</dbReference>
<comment type="subcellular location">
    <subcellularLocation>
        <location evidence="1">Membrane</location>
        <topology evidence="1">Multi-pass membrane protein</topology>
    </subcellularLocation>
</comment>
<dbReference type="SUPFAM" id="SSF103473">
    <property type="entry name" value="MFS general substrate transporter"/>
    <property type="match status" value="1"/>
</dbReference>
<dbReference type="EMBL" id="CAJNOQ010017114">
    <property type="protein sequence ID" value="CAF1393344.1"/>
    <property type="molecule type" value="Genomic_DNA"/>
</dbReference>
<keyword evidence="9" id="KW-1185">Reference proteome</keyword>
<feature type="domain" description="Major facilitator superfamily (MFS) profile" evidence="6">
    <location>
        <begin position="42"/>
        <end position="527"/>
    </location>
</feature>
<organism evidence="7 9">
    <name type="scientific">Didymodactylos carnosus</name>
    <dbReference type="NCBI Taxonomy" id="1234261"/>
    <lineage>
        <taxon>Eukaryota</taxon>
        <taxon>Metazoa</taxon>
        <taxon>Spiralia</taxon>
        <taxon>Gnathifera</taxon>
        <taxon>Rotifera</taxon>
        <taxon>Eurotatoria</taxon>
        <taxon>Bdelloidea</taxon>
        <taxon>Philodinida</taxon>
        <taxon>Philodinidae</taxon>
        <taxon>Didymodactylos</taxon>
    </lineage>
</organism>
<evidence type="ECO:0000256" key="5">
    <source>
        <dbReference type="SAM" id="Phobius"/>
    </source>
</evidence>
<name>A0A815KBA4_9BILA</name>
<feature type="transmembrane region" description="Helical" evidence="5">
    <location>
        <begin position="199"/>
        <end position="221"/>
    </location>
</feature>
<accession>A0A815KBA4</accession>
<feature type="transmembrane region" description="Helical" evidence="5">
    <location>
        <begin position="469"/>
        <end position="491"/>
    </location>
</feature>
<evidence type="ECO:0000256" key="4">
    <source>
        <dbReference type="ARBA" id="ARBA00023136"/>
    </source>
</evidence>
<comment type="caution">
    <text evidence="7">The sequence shown here is derived from an EMBL/GenBank/DDBJ whole genome shotgun (WGS) entry which is preliminary data.</text>
</comment>
<dbReference type="PROSITE" id="PS50850">
    <property type="entry name" value="MFS"/>
    <property type="match status" value="1"/>
</dbReference>
<feature type="transmembrane region" description="Helical" evidence="5">
    <location>
        <begin position="233"/>
        <end position="254"/>
    </location>
</feature>
<evidence type="ECO:0000256" key="2">
    <source>
        <dbReference type="ARBA" id="ARBA00022692"/>
    </source>
</evidence>
<dbReference type="Gene3D" id="1.20.1250.20">
    <property type="entry name" value="MFS general substrate transporter like domains"/>
    <property type="match status" value="1"/>
</dbReference>
<feature type="transmembrane region" description="Helical" evidence="5">
    <location>
        <begin position="503"/>
        <end position="523"/>
    </location>
</feature>
<dbReference type="OrthoDB" id="2261376at2759"/>
<evidence type="ECO:0000256" key="3">
    <source>
        <dbReference type="ARBA" id="ARBA00022989"/>
    </source>
</evidence>
<feature type="transmembrane region" description="Helical" evidence="5">
    <location>
        <begin position="169"/>
        <end position="187"/>
    </location>
</feature>
<reference evidence="7" key="1">
    <citation type="submission" date="2021-02" db="EMBL/GenBank/DDBJ databases">
        <authorList>
            <person name="Nowell W R."/>
        </authorList>
    </citation>
    <scope>NUCLEOTIDE SEQUENCE</scope>
</reference>
<dbReference type="GO" id="GO:0022857">
    <property type="term" value="F:transmembrane transporter activity"/>
    <property type="evidence" value="ECO:0007669"/>
    <property type="project" value="InterPro"/>
</dbReference>
<dbReference type="Proteomes" id="UP000663829">
    <property type="component" value="Unassembled WGS sequence"/>
</dbReference>
<dbReference type="InterPro" id="IPR036259">
    <property type="entry name" value="MFS_trans_sf"/>
</dbReference>
<gene>
    <name evidence="7" type="ORF">GPM918_LOCUS32905</name>
    <name evidence="8" type="ORF">SRO942_LOCUS33572</name>
</gene>
<keyword evidence="3 5" id="KW-1133">Transmembrane helix</keyword>
<dbReference type="PANTHER" id="PTHR24064">
    <property type="entry name" value="SOLUTE CARRIER FAMILY 22 MEMBER"/>
    <property type="match status" value="1"/>
</dbReference>
<evidence type="ECO:0000313" key="8">
    <source>
        <dbReference type="EMBL" id="CAF4287576.1"/>
    </source>
</evidence>
<feature type="transmembrane region" description="Helical" evidence="5">
    <location>
        <begin position="415"/>
        <end position="436"/>
    </location>
</feature>
<evidence type="ECO:0000256" key="1">
    <source>
        <dbReference type="ARBA" id="ARBA00004141"/>
    </source>
</evidence>
<keyword evidence="4 5" id="KW-0472">Membrane</keyword>
<feature type="transmembrane region" description="Helical" evidence="5">
    <location>
        <begin position="355"/>
        <end position="372"/>
    </location>
</feature>
<dbReference type="AlphaFoldDB" id="A0A815KBA4"/>
<dbReference type="GO" id="GO:0016020">
    <property type="term" value="C:membrane"/>
    <property type="evidence" value="ECO:0007669"/>
    <property type="project" value="UniProtKB-SubCell"/>
</dbReference>
<proteinExistence type="predicted"/>
<feature type="transmembrane region" description="Helical" evidence="5">
    <location>
        <begin position="260"/>
        <end position="279"/>
    </location>
</feature>
<dbReference type="Pfam" id="PF00083">
    <property type="entry name" value="Sugar_tr"/>
    <property type="match status" value="1"/>
</dbReference>
<evidence type="ECO:0000313" key="7">
    <source>
        <dbReference type="EMBL" id="CAF1393344.1"/>
    </source>
</evidence>